<reference evidence="7 8" key="1">
    <citation type="submission" date="2018-02" db="EMBL/GenBank/DDBJ databases">
        <title>The draft genome of Sphingobacterium gobiense H7.</title>
        <authorList>
            <person name="Li L."/>
            <person name="Liu L."/>
            <person name="Zhang X."/>
            <person name="Wang T."/>
            <person name="Liang L."/>
        </authorList>
    </citation>
    <scope>NUCLEOTIDE SEQUENCE [LARGE SCALE GENOMIC DNA]</scope>
    <source>
        <strain evidence="7 8">ACCC 05757</strain>
    </source>
</reference>
<evidence type="ECO:0000256" key="1">
    <source>
        <dbReference type="ARBA" id="ARBA00004196"/>
    </source>
</evidence>
<dbReference type="RefSeq" id="WP_105727443.1">
    <property type="nucleotide sequence ID" value="NZ_PVBS01000004.1"/>
</dbReference>
<gene>
    <name evidence="7" type="ORF">C5749_17060</name>
</gene>
<dbReference type="AlphaFoldDB" id="A0A2S9JGD5"/>
<evidence type="ECO:0000313" key="8">
    <source>
        <dbReference type="Proteomes" id="UP000238642"/>
    </source>
</evidence>
<evidence type="ECO:0000256" key="2">
    <source>
        <dbReference type="ARBA" id="ARBA00022748"/>
    </source>
</evidence>
<dbReference type="Gene3D" id="3.40.30.10">
    <property type="entry name" value="Glutaredoxin"/>
    <property type="match status" value="1"/>
</dbReference>
<dbReference type="EMBL" id="PVBS01000004">
    <property type="protein sequence ID" value="PRD52007.1"/>
    <property type="molecule type" value="Genomic_DNA"/>
</dbReference>
<feature type="signal peptide" evidence="5">
    <location>
        <begin position="1"/>
        <end position="25"/>
    </location>
</feature>
<keyword evidence="4" id="KW-0676">Redox-active center</keyword>
<comment type="subcellular location">
    <subcellularLocation>
        <location evidence="1">Cell envelope</location>
    </subcellularLocation>
</comment>
<dbReference type="PANTHER" id="PTHR42852:SF6">
    <property type="entry name" value="THIOL:DISULFIDE INTERCHANGE PROTEIN DSBE"/>
    <property type="match status" value="1"/>
</dbReference>
<dbReference type="InterPro" id="IPR036249">
    <property type="entry name" value="Thioredoxin-like_sf"/>
</dbReference>
<comment type="caution">
    <text evidence="7">The sequence shown here is derived from an EMBL/GenBank/DDBJ whole genome shotgun (WGS) entry which is preliminary data.</text>
</comment>
<dbReference type="GO" id="GO:0016209">
    <property type="term" value="F:antioxidant activity"/>
    <property type="evidence" value="ECO:0007669"/>
    <property type="project" value="InterPro"/>
</dbReference>
<keyword evidence="5" id="KW-0732">Signal</keyword>
<protein>
    <submittedName>
        <fullName evidence="7">Thioredoxin</fullName>
    </submittedName>
</protein>
<dbReference type="InterPro" id="IPR013766">
    <property type="entry name" value="Thioredoxin_domain"/>
</dbReference>
<dbReference type="SUPFAM" id="SSF52833">
    <property type="entry name" value="Thioredoxin-like"/>
    <property type="match status" value="1"/>
</dbReference>
<keyword evidence="2" id="KW-0201">Cytochrome c-type biogenesis</keyword>
<evidence type="ECO:0000313" key="7">
    <source>
        <dbReference type="EMBL" id="PRD52007.1"/>
    </source>
</evidence>
<evidence type="ECO:0000256" key="3">
    <source>
        <dbReference type="ARBA" id="ARBA00023157"/>
    </source>
</evidence>
<dbReference type="InterPro" id="IPR017937">
    <property type="entry name" value="Thioredoxin_CS"/>
</dbReference>
<accession>A0A2S9JGD5</accession>
<dbReference type="GO" id="GO:0017004">
    <property type="term" value="P:cytochrome complex assembly"/>
    <property type="evidence" value="ECO:0007669"/>
    <property type="project" value="UniProtKB-KW"/>
</dbReference>
<evidence type="ECO:0000259" key="6">
    <source>
        <dbReference type="PROSITE" id="PS51352"/>
    </source>
</evidence>
<dbReference type="PROSITE" id="PS51352">
    <property type="entry name" value="THIOREDOXIN_2"/>
    <property type="match status" value="1"/>
</dbReference>
<evidence type="ECO:0000256" key="5">
    <source>
        <dbReference type="SAM" id="SignalP"/>
    </source>
</evidence>
<dbReference type="GO" id="GO:0016491">
    <property type="term" value="F:oxidoreductase activity"/>
    <property type="evidence" value="ECO:0007669"/>
    <property type="project" value="InterPro"/>
</dbReference>
<dbReference type="CDD" id="cd02966">
    <property type="entry name" value="TlpA_like_family"/>
    <property type="match status" value="1"/>
</dbReference>
<dbReference type="OrthoDB" id="750178at2"/>
<dbReference type="InterPro" id="IPR050553">
    <property type="entry name" value="Thioredoxin_ResA/DsbE_sf"/>
</dbReference>
<name>A0A2S9JGD5_9SPHI</name>
<sequence length="405" mass="45137">MKKVFPIFGFAALFICCIHGVFAQAQTKAFRIDGRLNGKTNIPIYLHYERESDQKPTVDSTKVESGKFYFSGSISHPTAATITTERELTYFTDKSLSVILEPSAMTLNIDYAHFDQGSLQGSIANQEQYALNVAQADVQKKMRPLYEEYQKATSILMSNRENSDPAVVEAARKKLDEVQAKMAPYSKQLNTIQDSIVQVFPGGFTAAQQLMHRLSDLPLSEAEAAYNTLSAGAKMSVNGRYIAEKLIGKRKGSVGAKAPQFAGKELRGEQLRLSDYRGQYVLLDFWASWCVPCRKGNPHLLDLYASYKDKGFEIIGIASDDGKKEAWKKAVEDDQIGIWKHVLSGQDMEKRRRGEKNELYIGGQYGIATLPTKILIDPKGVIIGRYGSDGGTDDDLDRKLAEIFE</sequence>
<dbReference type="InterPro" id="IPR000866">
    <property type="entry name" value="AhpC/TSA"/>
</dbReference>
<dbReference type="Proteomes" id="UP000238642">
    <property type="component" value="Unassembled WGS sequence"/>
</dbReference>
<keyword evidence="3" id="KW-1015">Disulfide bond</keyword>
<feature type="domain" description="Thioredoxin" evidence="6">
    <location>
        <begin position="252"/>
        <end position="405"/>
    </location>
</feature>
<dbReference type="InterPro" id="IPR025380">
    <property type="entry name" value="DUF4369"/>
</dbReference>
<dbReference type="PROSITE" id="PS00194">
    <property type="entry name" value="THIOREDOXIN_1"/>
    <property type="match status" value="1"/>
</dbReference>
<organism evidence="7 8">
    <name type="scientific">Sphingobacterium gobiense</name>
    <dbReference type="NCBI Taxonomy" id="1382456"/>
    <lineage>
        <taxon>Bacteria</taxon>
        <taxon>Pseudomonadati</taxon>
        <taxon>Bacteroidota</taxon>
        <taxon>Sphingobacteriia</taxon>
        <taxon>Sphingobacteriales</taxon>
        <taxon>Sphingobacteriaceae</taxon>
        <taxon>Sphingobacterium</taxon>
    </lineage>
</organism>
<evidence type="ECO:0000256" key="4">
    <source>
        <dbReference type="ARBA" id="ARBA00023284"/>
    </source>
</evidence>
<dbReference type="PANTHER" id="PTHR42852">
    <property type="entry name" value="THIOL:DISULFIDE INTERCHANGE PROTEIN DSBE"/>
    <property type="match status" value="1"/>
</dbReference>
<proteinExistence type="predicted"/>
<dbReference type="GO" id="GO:0030313">
    <property type="term" value="C:cell envelope"/>
    <property type="evidence" value="ECO:0007669"/>
    <property type="project" value="UniProtKB-SubCell"/>
</dbReference>
<dbReference type="Pfam" id="PF14289">
    <property type="entry name" value="DUF4369"/>
    <property type="match status" value="1"/>
</dbReference>
<dbReference type="Pfam" id="PF00578">
    <property type="entry name" value="AhpC-TSA"/>
    <property type="match status" value="1"/>
</dbReference>
<feature type="chain" id="PRO_5015609459" evidence="5">
    <location>
        <begin position="26"/>
        <end position="405"/>
    </location>
</feature>
<keyword evidence="8" id="KW-1185">Reference proteome</keyword>